<reference evidence="2" key="1">
    <citation type="journal article" date="2005" name="Genome Res.">
        <title>Gene and alternative splicing annotation with AIR.</title>
        <authorList>
            <person name="Florea L."/>
            <person name="Di Francesco V."/>
            <person name="Miller J."/>
            <person name="Turner R."/>
            <person name="Yao A."/>
            <person name="Harris M."/>
            <person name="Walenz B."/>
            <person name="Mobarry C."/>
            <person name="Merkulov G.V."/>
            <person name="Charlab R."/>
            <person name="Dew I."/>
            <person name="Deng Z."/>
            <person name="Istrail S."/>
            <person name="Li P."/>
            <person name="Sutton G."/>
        </authorList>
    </citation>
    <scope>NUCLEOTIDE SEQUENCE</scope>
    <source>
        <strain evidence="2">BN</strain>
    </source>
</reference>
<reference evidence="2" key="2">
    <citation type="submission" date="2005-07" db="EMBL/GenBank/DDBJ databases">
        <authorList>
            <person name="Mural R.J."/>
            <person name="Li P.W."/>
            <person name="Adams M.D."/>
            <person name="Amanatides P.G."/>
            <person name="Baden-Tillson H."/>
            <person name="Barnstead M."/>
            <person name="Chin S.H."/>
            <person name="Dew I."/>
            <person name="Evans C.A."/>
            <person name="Ferriera S."/>
            <person name="Flanigan M."/>
            <person name="Fosler C."/>
            <person name="Glodek A."/>
            <person name="Gu Z."/>
            <person name="Holt R.A."/>
            <person name="Jennings D."/>
            <person name="Kraft C.L."/>
            <person name="Lu F."/>
            <person name="Nguyen T."/>
            <person name="Nusskern D.R."/>
            <person name="Pfannkoch C.M."/>
            <person name="Sitter C."/>
            <person name="Sutton G.G."/>
            <person name="Venter J.C."/>
            <person name="Wang Z."/>
            <person name="Woodage T."/>
            <person name="Zheng X.H."/>
            <person name="Zhong F."/>
        </authorList>
    </citation>
    <scope>NUCLEOTIDE SEQUENCE</scope>
    <source>
        <strain evidence="2">BN</strain>
    </source>
</reference>
<evidence type="ECO:0000313" key="2">
    <source>
        <dbReference type="EMBL" id="EDM01036.1"/>
    </source>
</evidence>
<dbReference type="EMBL" id="CH473961">
    <property type="protein sequence ID" value="EDM01036.1"/>
    <property type="molecule type" value="Genomic_DNA"/>
</dbReference>
<dbReference type="Proteomes" id="UP000234681">
    <property type="component" value="Chromosome 2"/>
</dbReference>
<protein>
    <submittedName>
        <fullName evidence="2">RCG41642</fullName>
    </submittedName>
</protein>
<gene>
    <name evidence="2" type="ORF">rCG_41642</name>
</gene>
<feature type="compositionally biased region" description="Polar residues" evidence="1">
    <location>
        <begin position="102"/>
        <end position="118"/>
    </location>
</feature>
<feature type="region of interest" description="Disordered" evidence="1">
    <location>
        <begin position="92"/>
        <end position="118"/>
    </location>
</feature>
<organism evidence="2">
    <name type="scientific">Rattus norvegicus</name>
    <name type="common">Rat</name>
    <dbReference type="NCBI Taxonomy" id="10116"/>
    <lineage>
        <taxon>Eukaryota</taxon>
        <taxon>Metazoa</taxon>
        <taxon>Chordata</taxon>
        <taxon>Craniata</taxon>
        <taxon>Vertebrata</taxon>
        <taxon>Euteleostomi</taxon>
        <taxon>Mammalia</taxon>
        <taxon>Eutheria</taxon>
        <taxon>Euarchontoglires</taxon>
        <taxon>Glires</taxon>
        <taxon>Rodentia</taxon>
        <taxon>Myomorpha</taxon>
        <taxon>Muroidea</taxon>
        <taxon>Muridae</taxon>
        <taxon>Murinae</taxon>
        <taxon>Rattus</taxon>
    </lineage>
</organism>
<name>A6IH88_RAT</name>
<evidence type="ECO:0000256" key="1">
    <source>
        <dbReference type="SAM" id="MobiDB-lite"/>
    </source>
</evidence>
<proteinExistence type="predicted"/>
<dbReference type="OrthoDB" id="10302027at2759"/>
<accession>A6IH88</accession>
<dbReference type="OMA" id="YPTLMIS"/>
<sequence>MRRHFPSIFSCPPHSIAQRSLPFGPLNRIHILPSQPACIQACHQANPLSAFCPISFPPLKNTSFYPTLVISMPSSSCLTKLSLKHHVPFEPPAHFTSKKRSPPTSSLSFSPHQKPSHF</sequence>
<dbReference type="AlphaFoldDB" id="A6IH88"/>